<dbReference type="PANTHER" id="PTHR22839:SF0">
    <property type="entry name" value="THO COMPLEX SUBUNIT 3"/>
    <property type="match status" value="1"/>
</dbReference>
<protein>
    <recommendedName>
        <fullName evidence="8">THO complex subunit 3</fullName>
    </recommendedName>
</protein>
<dbReference type="EMBL" id="JBBBZM010000013">
    <property type="protein sequence ID" value="KAL0639262.1"/>
    <property type="molecule type" value="Genomic_DNA"/>
</dbReference>
<dbReference type="InterPro" id="IPR040132">
    <property type="entry name" value="Tex1/THOC3"/>
</dbReference>
<gene>
    <name evidence="6" type="ORF">Q9L58_001723</name>
</gene>
<evidence type="ECO:0000313" key="7">
    <source>
        <dbReference type="Proteomes" id="UP001447188"/>
    </source>
</evidence>
<name>A0ABR3GTL6_9PEZI</name>
<feature type="repeat" description="WD" evidence="4">
    <location>
        <begin position="102"/>
        <end position="144"/>
    </location>
</feature>
<evidence type="ECO:0000256" key="3">
    <source>
        <dbReference type="ARBA" id="ARBA00046343"/>
    </source>
</evidence>
<dbReference type="InterPro" id="IPR001680">
    <property type="entry name" value="WD40_rpt"/>
</dbReference>
<proteinExistence type="inferred from homology"/>
<keyword evidence="7" id="KW-1185">Reference proteome</keyword>
<dbReference type="Pfam" id="PF25174">
    <property type="entry name" value="Beta-prop_THOC3"/>
    <property type="match status" value="1"/>
</dbReference>
<sequence>MSGAAHTRTRTSNQLRMNTHHPRNPMYSSTAYSTVLPADAPQFFAGLKTREYREHRSSNHSHTSIRSIAWNILGNRIACGLTDKMVRVWNPEKPEIRNSTELKGHTMGVDRVAWDPTHADKLVSCGGDGMVRFWDYRSKQCLAITSTNGENISLAYHPEGSVVAVGTKDDKIHFIDPRNTSQILKTHKEGTQTNQLIFSHIGDTLLLTTGQGHVVLRDWPSLEHVYTVEAHSSGAFCLELDPRGSTLAVGGSDAVVSIWDTKEWICQRTLRNMESPIRNLSYSFDGAYICAGSDEPGAVNIDIANLDTGETVHTIPTNHPVPNVAWHPSKYWLAYSGDPLGLKIVGAGGP</sequence>
<dbReference type="SMART" id="SM00320">
    <property type="entry name" value="WD40"/>
    <property type="match status" value="7"/>
</dbReference>
<dbReference type="SUPFAM" id="SSF50978">
    <property type="entry name" value="WD40 repeat-like"/>
    <property type="match status" value="1"/>
</dbReference>
<dbReference type="Proteomes" id="UP001447188">
    <property type="component" value="Unassembled WGS sequence"/>
</dbReference>
<dbReference type="InterPro" id="IPR036322">
    <property type="entry name" value="WD40_repeat_dom_sf"/>
</dbReference>
<comment type="caution">
    <text evidence="6">The sequence shown here is derived from an EMBL/GenBank/DDBJ whole genome shotgun (WGS) entry which is preliminary data.</text>
</comment>
<evidence type="ECO:0000313" key="6">
    <source>
        <dbReference type="EMBL" id="KAL0639262.1"/>
    </source>
</evidence>
<evidence type="ECO:0008006" key="8">
    <source>
        <dbReference type="Google" id="ProtNLM"/>
    </source>
</evidence>
<dbReference type="Gene3D" id="2.130.10.10">
    <property type="entry name" value="YVTN repeat-like/Quinoprotein amine dehydrogenase"/>
    <property type="match status" value="2"/>
</dbReference>
<dbReference type="InterPro" id="IPR015943">
    <property type="entry name" value="WD40/YVTN_repeat-like_dom_sf"/>
</dbReference>
<feature type="region of interest" description="Disordered" evidence="5">
    <location>
        <begin position="1"/>
        <end position="24"/>
    </location>
</feature>
<dbReference type="PANTHER" id="PTHR22839">
    <property type="entry name" value="THO COMPLEX SUBUNIT 3 THO3"/>
    <property type="match status" value="1"/>
</dbReference>
<organism evidence="6 7">
    <name type="scientific">Discina gigas</name>
    <dbReference type="NCBI Taxonomy" id="1032678"/>
    <lineage>
        <taxon>Eukaryota</taxon>
        <taxon>Fungi</taxon>
        <taxon>Dikarya</taxon>
        <taxon>Ascomycota</taxon>
        <taxon>Pezizomycotina</taxon>
        <taxon>Pezizomycetes</taxon>
        <taxon>Pezizales</taxon>
        <taxon>Discinaceae</taxon>
        <taxon>Discina</taxon>
    </lineage>
</organism>
<dbReference type="PROSITE" id="PS50294">
    <property type="entry name" value="WD_REPEATS_REGION"/>
    <property type="match status" value="2"/>
</dbReference>
<reference evidence="6 7" key="1">
    <citation type="submission" date="2024-02" db="EMBL/GenBank/DDBJ databases">
        <title>Discinaceae phylogenomics.</title>
        <authorList>
            <person name="Dirks A.C."/>
            <person name="James T.Y."/>
        </authorList>
    </citation>
    <scope>NUCLEOTIDE SEQUENCE [LARGE SCALE GENOMIC DNA]</scope>
    <source>
        <strain evidence="6 7">ACD0624</strain>
    </source>
</reference>
<keyword evidence="1 4" id="KW-0853">WD repeat</keyword>
<dbReference type="PROSITE" id="PS50082">
    <property type="entry name" value="WD_REPEATS_2"/>
    <property type="match status" value="2"/>
</dbReference>
<feature type="repeat" description="WD" evidence="4">
    <location>
        <begin position="228"/>
        <end position="260"/>
    </location>
</feature>
<keyword evidence="2" id="KW-0677">Repeat</keyword>
<evidence type="ECO:0000256" key="1">
    <source>
        <dbReference type="ARBA" id="ARBA00022574"/>
    </source>
</evidence>
<accession>A0ABR3GTL6</accession>
<comment type="similarity">
    <text evidence="3">Belongs to the THOC3 family.</text>
</comment>
<evidence type="ECO:0000256" key="2">
    <source>
        <dbReference type="ARBA" id="ARBA00022737"/>
    </source>
</evidence>
<evidence type="ECO:0000256" key="4">
    <source>
        <dbReference type="PROSITE-ProRule" id="PRU00221"/>
    </source>
</evidence>
<evidence type="ECO:0000256" key="5">
    <source>
        <dbReference type="SAM" id="MobiDB-lite"/>
    </source>
</evidence>